<dbReference type="Proteomes" id="UP000835052">
    <property type="component" value="Unassembled WGS sequence"/>
</dbReference>
<keyword evidence="3" id="KW-1185">Reference proteome</keyword>
<proteinExistence type="predicted"/>
<protein>
    <submittedName>
        <fullName evidence="2">Uncharacterized protein</fullName>
    </submittedName>
</protein>
<gene>
    <name evidence="2" type="ORF">CAUJ_LOCUS9998</name>
</gene>
<evidence type="ECO:0000256" key="1">
    <source>
        <dbReference type="SAM" id="MobiDB-lite"/>
    </source>
</evidence>
<comment type="caution">
    <text evidence="2">The sequence shown here is derived from an EMBL/GenBank/DDBJ whole genome shotgun (WGS) entry which is preliminary data.</text>
</comment>
<feature type="compositionally biased region" description="Polar residues" evidence="1">
    <location>
        <begin position="236"/>
        <end position="245"/>
    </location>
</feature>
<dbReference type="EMBL" id="CAJGYM010000041">
    <property type="protein sequence ID" value="CAD6194079.1"/>
    <property type="molecule type" value="Genomic_DNA"/>
</dbReference>
<dbReference type="AlphaFoldDB" id="A0A8S1HE42"/>
<organism evidence="2 3">
    <name type="scientific">Caenorhabditis auriculariae</name>
    <dbReference type="NCBI Taxonomy" id="2777116"/>
    <lineage>
        <taxon>Eukaryota</taxon>
        <taxon>Metazoa</taxon>
        <taxon>Ecdysozoa</taxon>
        <taxon>Nematoda</taxon>
        <taxon>Chromadorea</taxon>
        <taxon>Rhabditida</taxon>
        <taxon>Rhabditina</taxon>
        <taxon>Rhabditomorpha</taxon>
        <taxon>Rhabditoidea</taxon>
        <taxon>Rhabditidae</taxon>
        <taxon>Peloderinae</taxon>
        <taxon>Caenorhabditis</taxon>
    </lineage>
</organism>
<feature type="compositionally biased region" description="Low complexity" evidence="1">
    <location>
        <begin position="274"/>
        <end position="297"/>
    </location>
</feature>
<evidence type="ECO:0000313" key="2">
    <source>
        <dbReference type="EMBL" id="CAD6194079.1"/>
    </source>
</evidence>
<feature type="region of interest" description="Disordered" evidence="1">
    <location>
        <begin position="236"/>
        <end position="297"/>
    </location>
</feature>
<reference evidence="2" key="1">
    <citation type="submission" date="2020-10" db="EMBL/GenBank/DDBJ databases">
        <authorList>
            <person name="Kikuchi T."/>
        </authorList>
    </citation>
    <scope>NUCLEOTIDE SEQUENCE</scope>
    <source>
        <strain evidence="2">NKZ352</strain>
    </source>
</reference>
<name>A0A8S1HE42_9PELO</name>
<accession>A0A8S1HE42</accession>
<feature type="compositionally biased region" description="Low complexity" evidence="1">
    <location>
        <begin position="246"/>
        <end position="258"/>
    </location>
</feature>
<sequence>MSTSSYTSAFSDRFLDEEGKEFKALIRRCADVSERAVRNIREGDLERTKLSLDVREMNIFFNEEYQRLKNNLDNFDEQLHAGRVRNAQVRHQRSTEAESLAAQALNSQIMAKEINILEKKVEVLRDSIVNLHKDYYHYGRTVSVSEVLEQVSEMAYRVERNERELGTHILNQTDPLLTPEIILKMAVEGLLGISSNKPETQELAKKLAQELRPFRDAAFNKNLLALVGIDDTTSADLRKSSSVPTKTMSSASTLSSRSLSEERKGSTAKYVSAGSSTDGTKTTSTSSFSQTDSQFSI</sequence>
<evidence type="ECO:0000313" key="3">
    <source>
        <dbReference type="Proteomes" id="UP000835052"/>
    </source>
</evidence>
<dbReference type="OrthoDB" id="5818622at2759"/>